<accession>A0A1B7KZK2</accession>
<organism evidence="1 2">
    <name type="scientific">Mangrovibacter phragmitis</name>
    <dbReference type="NCBI Taxonomy" id="1691903"/>
    <lineage>
        <taxon>Bacteria</taxon>
        <taxon>Pseudomonadati</taxon>
        <taxon>Pseudomonadota</taxon>
        <taxon>Gammaproteobacteria</taxon>
        <taxon>Enterobacterales</taxon>
        <taxon>Enterobacteriaceae</taxon>
        <taxon>Mangrovibacter</taxon>
    </lineage>
</organism>
<comment type="caution">
    <text evidence="1">The sequence shown here is derived from an EMBL/GenBank/DDBJ whole genome shotgun (WGS) entry which is preliminary data.</text>
</comment>
<keyword evidence="2" id="KW-1185">Reference proteome</keyword>
<dbReference type="Proteomes" id="UP000078225">
    <property type="component" value="Unassembled WGS sequence"/>
</dbReference>
<evidence type="ECO:0000313" key="1">
    <source>
        <dbReference type="EMBL" id="OAT75488.1"/>
    </source>
</evidence>
<gene>
    <name evidence="1" type="ORF">A9B99_14335</name>
</gene>
<protein>
    <recommendedName>
        <fullName evidence="3">Tox-SHH domain-containing protein</fullName>
    </recommendedName>
</protein>
<dbReference type="AlphaFoldDB" id="A0A1B7KZK2"/>
<name>A0A1B7KZK2_9ENTR</name>
<evidence type="ECO:0000313" key="2">
    <source>
        <dbReference type="Proteomes" id="UP000078225"/>
    </source>
</evidence>
<dbReference type="RefSeq" id="WP_064600450.1">
    <property type="nucleotide sequence ID" value="NZ_JBDJAE010000010.1"/>
</dbReference>
<reference evidence="2" key="1">
    <citation type="submission" date="2016-05" db="EMBL/GenBank/DDBJ databases">
        <authorList>
            <person name="Behera P."/>
            <person name="Vaishampayan P."/>
            <person name="Singh N."/>
            <person name="Raina V."/>
            <person name="Suar M."/>
            <person name="Pattnaik A."/>
            <person name="Rastogi G."/>
        </authorList>
    </citation>
    <scope>NUCLEOTIDE SEQUENCE [LARGE SCALE GENOMIC DNA]</scope>
    <source>
        <strain evidence="2">MP23</strain>
    </source>
</reference>
<proteinExistence type="predicted"/>
<sequence length="145" mass="15949">MDPLGLLNEFDIAGYGSPLHAKDGFSAHELLQNAWLRNNGVVSGRTSGIAKENPAIALQENKMHKTISSLQSKYGLHNPVVLKNQTAVENIKKNTALTRKGIYMDLVNNRGWEKVNAKKYATSVSLHLREEASNFAKSNGLTTCK</sequence>
<dbReference type="EMBL" id="LYRP01000047">
    <property type="protein sequence ID" value="OAT75488.1"/>
    <property type="molecule type" value="Genomic_DNA"/>
</dbReference>
<evidence type="ECO:0008006" key="3">
    <source>
        <dbReference type="Google" id="ProtNLM"/>
    </source>
</evidence>